<dbReference type="PROSITE" id="PS50011">
    <property type="entry name" value="PROTEIN_KINASE_DOM"/>
    <property type="match status" value="1"/>
</dbReference>
<dbReference type="SMART" id="SM00220">
    <property type="entry name" value="S_TKc"/>
    <property type="match status" value="1"/>
</dbReference>
<dbReference type="PANTHER" id="PTHR44329:SF298">
    <property type="entry name" value="MIXED LINEAGE KINASE DOMAIN-LIKE PROTEIN"/>
    <property type="match status" value="1"/>
</dbReference>
<evidence type="ECO:0000256" key="6">
    <source>
        <dbReference type="PROSITE-ProRule" id="PRU10141"/>
    </source>
</evidence>
<feature type="region of interest" description="Disordered" evidence="7">
    <location>
        <begin position="73"/>
        <end position="151"/>
    </location>
</feature>
<evidence type="ECO:0000256" key="2">
    <source>
        <dbReference type="ARBA" id="ARBA00022679"/>
    </source>
</evidence>
<feature type="compositionally biased region" description="Low complexity" evidence="7">
    <location>
        <begin position="211"/>
        <end position="230"/>
    </location>
</feature>
<keyword evidence="1" id="KW-0723">Serine/threonine-protein kinase</keyword>
<dbReference type="GO" id="GO:0005524">
    <property type="term" value="F:ATP binding"/>
    <property type="evidence" value="ECO:0007669"/>
    <property type="project" value="UniProtKB-UniRule"/>
</dbReference>
<dbReference type="Pfam" id="PF07714">
    <property type="entry name" value="PK_Tyr_Ser-Thr"/>
    <property type="match status" value="1"/>
</dbReference>
<dbReference type="InterPro" id="IPR011009">
    <property type="entry name" value="Kinase-like_dom_sf"/>
</dbReference>
<feature type="domain" description="Protein kinase" evidence="8">
    <location>
        <begin position="334"/>
        <end position="594"/>
    </location>
</feature>
<dbReference type="PRINTS" id="PR00109">
    <property type="entry name" value="TYRKINASE"/>
</dbReference>
<gene>
    <name evidence="9" type="ORF">TSPGSL018_11044</name>
</gene>
<feature type="binding site" evidence="6">
    <location>
        <position position="361"/>
    </location>
    <ligand>
        <name>ATP</name>
        <dbReference type="ChEBI" id="CHEBI:30616"/>
    </ligand>
</feature>
<keyword evidence="2" id="KW-0808">Transferase</keyword>
<evidence type="ECO:0000256" key="5">
    <source>
        <dbReference type="ARBA" id="ARBA00022840"/>
    </source>
</evidence>
<evidence type="ECO:0000256" key="7">
    <source>
        <dbReference type="SAM" id="MobiDB-lite"/>
    </source>
</evidence>
<dbReference type="EMBL" id="GBEZ01005170">
    <property type="protein sequence ID" value="JAC80108.1"/>
    <property type="molecule type" value="Transcribed_RNA"/>
</dbReference>
<keyword evidence="3 6" id="KW-0547">Nucleotide-binding</keyword>
<dbReference type="InterPro" id="IPR051681">
    <property type="entry name" value="Ser/Thr_Kinases-Pseudokinases"/>
</dbReference>
<dbReference type="SUPFAM" id="SSF56112">
    <property type="entry name" value="Protein kinase-like (PK-like)"/>
    <property type="match status" value="1"/>
</dbReference>
<evidence type="ECO:0000256" key="4">
    <source>
        <dbReference type="ARBA" id="ARBA00022777"/>
    </source>
</evidence>
<keyword evidence="5 6" id="KW-0067">ATP-binding</keyword>
<name>A0A061S7B7_9CHLO</name>
<sequence>MWAMRLWDVSYRKLSKEMLNNKDADDSELVRGGSAGLAEVGSLGIKLEGLSRSITNLVAPLPSAADRYLGETAATTQGEEKPESSGTVSSVCHRERVSASDDPDSGSGSQCEYQSDPSKIYLKADSPQRPAWSRSNTMPKPKREAESALPRFSADCSGVSVKETPSDAAHLISAKEHSPQGPEALGDDQETIPARTSEPPASGPPQETSAGHSPGSLLPAPGPGPLYAHPQDNPNPHRERASGELSPPLYQTPGTANDAAGAWSDVDLECGWSPCPGAASPPHPQGLVSPGEAKSPWGAPLVPIHEAASRPPEAPLRSHLAPEALHEIDLGSEIAFGQLVGEGGFGKVFSGAYRGRPVAVKVQNEDTTKASVVEEFRREISTMGALPPHRNVLALIGVSTTSPRLAIVTEFCPLGSLYGMLHSPGCHLSWVQIAYMCLGAANGMVHLHRHKVLHRDLKSANLLVDADYTVKIADFGLSRVQTDLATMTGGLGTFQWMAPEVLGNQRYSEKADVYSFGIVMWECTAREIPYTGMQGMQAALAVMNRGLRPEIPQHTPPALADLMRACWRPIPGERPTMAQVAAALRQIYDGLRHR</sequence>
<reference evidence="9" key="1">
    <citation type="submission" date="2014-05" db="EMBL/GenBank/DDBJ databases">
        <title>The transcriptome of the halophilic microalga Tetraselmis sp. GSL018 isolated from the Great Salt Lake, Utah.</title>
        <authorList>
            <person name="Jinkerson R.E."/>
            <person name="D'Adamo S."/>
            <person name="Posewitz M.C."/>
        </authorList>
    </citation>
    <scope>NUCLEOTIDE SEQUENCE</scope>
    <source>
        <strain evidence="9">GSL018</strain>
    </source>
</reference>
<accession>A0A061S7B7</accession>
<evidence type="ECO:0000256" key="1">
    <source>
        <dbReference type="ARBA" id="ARBA00022527"/>
    </source>
</evidence>
<protein>
    <submittedName>
        <fullName evidence="9">Tkl protein kinase</fullName>
    </submittedName>
</protein>
<dbReference type="PANTHER" id="PTHR44329">
    <property type="entry name" value="SERINE/THREONINE-PROTEIN KINASE TNNI3K-RELATED"/>
    <property type="match status" value="1"/>
</dbReference>
<dbReference type="AlphaFoldDB" id="A0A061S7B7"/>
<keyword evidence="4 9" id="KW-0418">Kinase</keyword>
<dbReference type="InterPro" id="IPR000719">
    <property type="entry name" value="Prot_kinase_dom"/>
</dbReference>
<feature type="region of interest" description="Disordered" evidence="7">
    <location>
        <begin position="174"/>
        <end position="260"/>
    </location>
</feature>
<evidence type="ECO:0000313" key="9">
    <source>
        <dbReference type="EMBL" id="JAC80108.1"/>
    </source>
</evidence>
<dbReference type="Gene3D" id="3.30.200.20">
    <property type="entry name" value="Phosphorylase Kinase, domain 1"/>
    <property type="match status" value="1"/>
</dbReference>
<dbReference type="GO" id="GO:0004674">
    <property type="term" value="F:protein serine/threonine kinase activity"/>
    <property type="evidence" value="ECO:0007669"/>
    <property type="project" value="UniProtKB-KW"/>
</dbReference>
<dbReference type="PROSITE" id="PS00108">
    <property type="entry name" value="PROTEIN_KINASE_ST"/>
    <property type="match status" value="1"/>
</dbReference>
<dbReference type="CDD" id="cd13999">
    <property type="entry name" value="STKc_MAP3K-like"/>
    <property type="match status" value="1"/>
</dbReference>
<dbReference type="PROSITE" id="PS00107">
    <property type="entry name" value="PROTEIN_KINASE_ATP"/>
    <property type="match status" value="1"/>
</dbReference>
<organism evidence="9">
    <name type="scientific">Tetraselmis sp. GSL018</name>
    <dbReference type="NCBI Taxonomy" id="582737"/>
    <lineage>
        <taxon>Eukaryota</taxon>
        <taxon>Viridiplantae</taxon>
        <taxon>Chlorophyta</taxon>
        <taxon>core chlorophytes</taxon>
        <taxon>Chlorodendrophyceae</taxon>
        <taxon>Chlorodendrales</taxon>
        <taxon>Chlorodendraceae</taxon>
        <taxon>Tetraselmis</taxon>
    </lineage>
</organism>
<dbReference type="InterPro" id="IPR008271">
    <property type="entry name" value="Ser/Thr_kinase_AS"/>
</dbReference>
<evidence type="ECO:0000259" key="8">
    <source>
        <dbReference type="PROSITE" id="PS50011"/>
    </source>
</evidence>
<proteinExistence type="predicted"/>
<dbReference type="InterPro" id="IPR001245">
    <property type="entry name" value="Ser-Thr/Tyr_kinase_cat_dom"/>
</dbReference>
<evidence type="ECO:0000256" key="3">
    <source>
        <dbReference type="ARBA" id="ARBA00022741"/>
    </source>
</evidence>
<dbReference type="Gene3D" id="1.10.510.10">
    <property type="entry name" value="Transferase(Phosphotransferase) domain 1"/>
    <property type="match status" value="1"/>
</dbReference>
<dbReference type="InterPro" id="IPR017441">
    <property type="entry name" value="Protein_kinase_ATP_BS"/>
</dbReference>